<evidence type="ECO:0000313" key="2">
    <source>
        <dbReference type="EMBL" id="KAF1043862.1"/>
    </source>
</evidence>
<name>A0A7V8JUG2_9BURK</name>
<dbReference type="EMBL" id="WNDX01000052">
    <property type="protein sequence ID" value="KAF1043862.1"/>
    <property type="molecule type" value="Genomic_DNA"/>
</dbReference>
<accession>A0A7V8JUG2</accession>
<dbReference type="PANTHER" id="PTHR30157">
    <property type="entry name" value="FERRIC REDUCTASE, NADPH-DEPENDENT"/>
    <property type="match status" value="1"/>
</dbReference>
<dbReference type="Gene3D" id="3.40.50.80">
    <property type="entry name" value="Nucleotide-binding domain of ferredoxin-NADP reductase (FNR) module"/>
    <property type="match status" value="1"/>
</dbReference>
<dbReference type="InterPro" id="IPR039261">
    <property type="entry name" value="FNR_nucleotide-bd"/>
</dbReference>
<dbReference type="PROSITE" id="PS51384">
    <property type="entry name" value="FAD_FR"/>
    <property type="match status" value="1"/>
</dbReference>
<feature type="domain" description="FAD-binding FR-type" evidence="1">
    <location>
        <begin position="18"/>
        <end position="118"/>
    </location>
</feature>
<dbReference type="Proteomes" id="UP000462435">
    <property type="component" value="Unassembled WGS sequence"/>
</dbReference>
<sequence>MTAPQRQPGRLGRALIRMLMKQAGIAAAEDVAPGFRLLTLESPEFKGIAWTPGQKVQIAMGSAFVARTFTPIEWDAAAGRTRILGYTHGAEPGSDWIRQAAPGNGCHVFGPRASLDAAGLAGTPVLFGDETSIGLAYALAATEAGRALQCVLEVNGLADTLSALSQIRLGNTELFERKNGDVHLDDIERRLPPLAASGAAFILTGKASSIQRVKRCLNALNVPSARILSKAYWTLGKTGLD</sequence>
<dbReference type="GO" id="GO:0016491">
    <property type="term" value="F:oxidoreductase activity"/>
    <property type="evidence" value="ECO:0007669"/>
    <property type="project" value="InterPro"/>
</dbReference>
<reference evidence="3" key="1">
    <citation type="journal article" date="2020" name="MBio">
        <title>Horizontal gene transfer to a defensive symbiont with a reduced genome amongst a multipartite beetle microbiome.</title>
        <authorList>
            <person name="Waterworth S.C."/>
            <person name="Florez L.V."/>
            <person name="Rees E.R."/>
            <person name="Hertweck C."/>
            <person name="Kaltenpoth M."/>
            <person name="Kwan J.C."/>
        </authorList>
    </citation>
    <scope>NUCLEOTIDE SEQUENCE [LARGE SCALE GENOMIC DNA]</scope>
</reference>
<organism evidence="2 3">
    <name type="scientific">Herbaspirillum frisingense</name>
    <dbReference type="NCBI Taxonomy" id="92645"/>
    <lineage>
        <taxon>Bacteria</taxon>
        <taxon>Pseudomonadati</taxon>
        <taxon>Pseudomonadota</taxon>
        <taxon>Betaproteobacteria</taxon>
        <taxon>Burkholderiales</taxon>
        <taxon>Oxalobacteraceae</taxon>
        <taxon>Herbaspirillum</taxon>
    </lineage>
</organism>
<dbReference type="PANTHER" id="PTHR30157:SF0">
    <property type="entry name" value="NADPH-DEPENDENT FERRIC-CHELATE REDUCTASE"/>
    <property type="match status" value="1"/>
</dbReference>
<evidence type="ECO:0000313" key="3">
    <source>
        <dbReference type="Proteomes" id="UP000462435"/>
    </source>
</evidence>
<dbReference type="CDD" id="cd06193">
    <property type="entry name" value="siderophore_interacting"/>
    <property type="match status" value="1"/>
</dbReference>
<protein>
    <recommendedName>
        <fullName evidence="1">FAD-binding FR-type domain-containing protein</fullName>
    </recommendedName>
</protein>
<dbReference type="Gene3D" id="2.40.30.10">
    <property type="entry name" value="Translation factors"/>
    <property type="match status" value="1"/>
</dbReference>
<dbReference type="InterPro" id="IPR017938">
    <property type="entry name" value="Riboflavin_synthase-like_b-brl"/>
</dbReference>
<comment type="caution">
    <text evidence="2">The sequence shown here is derived from an EMBL/GenBank/DDBJ whole genome shotgun (WGS) entry which is preliminary data.</text>
</comment>
<dbReference type="InterPro" id="IPR017927">
    <property type="entry name" value="FAD-bd_FR_type"/>
</dbReference>
<proteinExistence type="predicted"/>
<dbReference type="SUPFAM" id="SSF63380">
    <property type="entry name" value="Riboflavin synthase domain-like"/>
    <property type="match status" value="1"/>
</dbReference>
<evidence type="ECO:0000259" key="1">
    <source>
        <dbReference type="PROSITE" id="PS51384"/>
    </source>
</evidence>
<gene>
    <name evidence="2" type="ORF">GAK35_02010</name>
</gene>
<dbReference type="AlphaFoldDB" id="A0A7V8JUG2"/>
<dbReference type="InterPro" id="IPR039374">
    <property type="entry name" value="SIP_fam"/>
</dbReference>